<accession>A0A1A6A6H0</accession>
<evidence type="ECO:0000313" key="4">
    <source>
        <dbReference type="EMBL" id="WWC60762.1"/>
    </source>
</evidence>
<feature type="compositionally biased region" description="Polar residues" evidence="2">
    <location>
        <begin position="209"/>
        <end position="226"/>
    </location>
</feature>
<evidence type="ECO:0000313" key="3">
    <source>
        <dbReference type="EMBL" id="OBR85650.1"/>
    </source>
</evidence>
<dbReference type="OrthoDB" id="2564303at2759"/>
<keyword evidence="5" id="KW-1185">Reference proteome</keyword>
<dbReference type="AlphaFoldDB" id="A0A1A6A6H0"/>
<dbReference type="Proteomes" id="UP000078595">
    <property type="component" value="Chromosome 4"/>
</dbReference>
<protein>
    <submittedName>
        <fullName evidence="3">Uncharacterized protein</fullName>
    </submittedName>
</protein>
<feature type="coiled-coil region" evidence="1">
    <location>
        <begin position="45"/>
        <end position="72"/>
    </location>
</feature>
<dbReference type="VEuPathDB" id="FungiDB:I303_03361"/>
<sequence>MPPSLKEKIPLYTLPILSPLPKLSFVPRPSLQQCKDWMHEYDFYLADLIDESERMTKRLDELTKKCQVSEESTKLLSGNKRFHVTREKTNTFCECTYKPSKEILASQQMKNLRTPNDPLTAEEERWEMSLRDRGKENGGMTCDCTHCFENDPSEMDFLRWMASQSPTNLAHMLKTSPPSQKDVMRRAQEFFMSSLPPSPISPSSPLTPFSMSPSGKSDGNGLTSPNRAHFPRSPAGKKTKARKMTGAKAGGSGMTMAEKEELKLVDMVDIHISDDHKIASFHV</sequence>
<evidence type="ECO:0000256" key="2">
    <source>
        <dbReference type="SAM" id="MobiDB-lite"/>
    </source>
</evidence>
<reference evidence="3" key="1">
    <citation type="submission" date="2013-07" db="EMBL/GenBank/DDBJ databases">
        <title>The Genome Sequence of Cryptococcus dejecticola CBS10117.</title>
        <authorList>
            <consortium name="The Broad Institute Genome Sequencing Platform"/>
            <person name="Cuomo C."/>
            <person name="Litvintseva A."/>
            <person name="Chen Y."/>
            <person name="Heitman J."/>
            <person name="Sun S."/>
            <person name="Springer D."/>
            <person name="Dromer F."/>
            <person name="Young S.K."/>
            <person name="Zeng Q."/>
            <person name="Gargeya S."/>
            <person name="Fitzgerald M."/>
            <person name="Abouelleil A."/>
            <person name="Alvarado L."/>
            <person name="Berlin A.M."/>
            <person name="Chapman S.B."/>
            <person name="Dewar J."/>
            <person name="Goldberg J."/>
            <person name="Griggs A."/>
            <person name="Gujja S."/>
            <person name="Hansen M."/>
            <person name="Howarth C."/>
            <person name="Imamovic A."/>
            <person name="Larimer J."/>
            <person name="McCowan C."/>
            <person name="Murphy C."/>
            <person name="Pearson M."/>
            <person name="Priest M."/>
            <person name="Roberts A."/>
            <person name="Saif S."/>
            <person name="Shea T."/>
            <person name="Sykes S."/>
            <person name="Wortman J."/>
            <person name="Nusbaum C."/>
            <person name="Birren B."/>
        </authorList>
    </citation>
    <scope>NUCLEOTIDE SEQUENCE [LARGE SCALE GENOMIC DNA]</scope>
    <source>
        <strain evidence="3">CBS 10117</strain>
    </source>
</reference>
<dbReference type="RefSeq" id="XP_018263492.1">
    <property type="nucleotide sequence ID" value="XM_018406684.1"/>
</dbReference>
<evidence type="ECO:0000256" key="1">
    <source>
        <dbReference type="SAM" id="Coils"/>
    </source>
</evidence>
<dbReference type="KEGG" id="kdj:28967060"/>
<reference evidence="4" key="2">
    <citation type="submission" date="2013-07" db="EMBL/GenBank/DDBJ databases">
        <authorList>
            <consortium name="The Broad Institute Genome Sequencing Platform"/>
            <person name="Cuomo C."/>
            <person name="Litvintseva A."/>
            <person name="Chen Y."/>
            <person name="Heitman J."/>
            <person name="Sun S."/>
            <person name="Springer D."/>
            <person name="Dromer F."/>
            <person name="Young S.K."/>
            <person name="Zeng Q."/>
            <person name="Gargeya S."/>
            <person name="Fitzgerald M."/>
            <person name="Abouelleil A."/>
            <person name="Alvarado L."/>
            <person name="Berlin A.M."/>
            <person name="Chapman S.B."/>
            <person name="Dewar J."/>
            <person name="Goldberg J."/>
            <person name="Griggs A."/>
            <person name="Gujja S."/>
            <person name="Hansen M."/>
            <person name="Howarth C."/>
            <person name="Imamovic A."/>
            <person name="Larimer J."/>
            <person name="McCowan C."/>
            <person name="Murphy C."/>
            <person name="Pearson M."/>
            <person name="Priest M."/>
            <person name="Roberts A."/>
            <person name="Saif S."/>
            <person name="Shea T."/>
            <person name="Sykes S."/>
            <person name="Wortman J."/>
            <person name="Nusbaum C."/>
            <person name="Birren B."/>
        </authorList>
    </citation>
    <scope>NUCLEOTIDE SEQUENCE</scope>
    <source>
        <strain evidence="4">CBS 10117</strain>
    </source>
</reference>
<name>A0A1A6A6H0_9TREE</name>
<keyword evidence="1" id="KW-0175">Coiled coil</keyword>
<feature type="region of interest" description="Disordered" evidence="2">
    <location>
        <begin position="193"/>
        <end position="255"/>
    </location>
</feature>
<organism evidence="3">
    <name type="scientific">Kwoniella dejecticola CBS 10117</name>
    <dbReference type="NCBI Taxonomy" id="1296121"/>
    <lineage>
        <taxon>Eukaryota</taxon>
        <taxon>Fungi</taxon>
        <taxon>Dikarya</taxon>
        <taxon>Basidiomycota</taxon>
        <taxon>Agaricomycotina</taxon>
        <taxon>Tremellomycetes</taxon>
        <taxon>Tremellales</taxon>
        <taxon>Cryptococcaceae</taxon>
        <taxon>Kwoniella</taxon>
    </lineage>
</organism>
<proteinExistence type="predicted"/>
<reference evidence="4" key="3">
    <citation type="submission" date="2024-02" db="EMBL/GenBank/DDBJ databases">
        <title>Comparative genomics of Cryptococcus and Kwoniella reveals pathogenesis evolution and contrasting modes of karyotype evolution via chromosome fusion or intercentromeric recombination.</title>
        <authorList>
            <person name="Coelho M.A."/>
            <person name="David-Palma M."/>
            <person name="Shea T."/>
            <person name="Bowers K."/>
            <person name="McGinley-Smith S."/>
            <person name="Mohammad A.W."/>
            <person name="Gnirke A."/>
            <person name="Yurkov A.M."/>
            <person name="Nowrousian M."/>
            <person name="Sun S."/>
            <person name="Cuomo C.A."/>
            <person name="Heitman J."/>
        </authorList>
    </citation>
    <scope>NUCLEOTIDE SEQUENCE</scope>
    <source>
        <strain evidence="4">CBS 10117</strain>
    </source>
</reference>
<dbReference type="EMBL" id="KI894030">
    <property type="protein sequence ID" value="OBR85650.1"/>
    <property type="molecule type" value="Genomic_DNA"/>
</dbReference>
<dbReference type="EMBL" id="CP144533">
    <property type="protein sequence ID" value="WWC60762.1"/>
    <property type="molecule type" value="Genomic_DNA"/>
</dbReference>
<evidence type="ECO:0000313" key="5">
    <source>
        <dbReference type="Proteomes" id="UP000078595"/>
    </source>
</evidence>
<feature type="compositionally biased region" description="Basic residues" evidence="2">
    <location>
        <begin position="235"/>
        <end position="245"/>
    </location>
</feature>
<gene>
    <name evidence="3" type="ORF">I303_03361</name>
    <name evidence="4" type="ORF">I303_103338</name>
</gene>
<dbReference type="GeneID" id="28967060"/>